<evidence type="ECO:0000313" key="4">
    <source>
        <dbReference type="EMBL" id="NKX52322.1"/>
    </source>
</evidence>
<dbReference type="PROSITE" id="PS51747">
    <property type="entry name" value="CYT_DCMP_DEAMINASES_2"/>
    <property type="match status" value="1"/>
</dbReference>
<evidence type="ECO:0000259" key="3">
    <source>
        <dbReference type="PROSITE" id="PS51747"/>
    </source>
</evidence>
<protein>
    <submittedName>
        <fullName evidence="4">Nucleoside deaminase</fullName>
    </submittedName>
</protein>
<dbReference type="EMBL" id="JAAZSR010000487">
    <property type="protein sequence ID" value="NKX52322.1"/>
    <property type="molecule type" value="Genomic_DNA"/>
</dbReference>
<evidence type="ECO:0000313" key="5">
    <source>
        <dbReference type="Proteomes" id="UP000523795"/>
    </source>
</evidence>
<dbReference type="InterPro" id="IPR002125">
    <property type="entry name" value="CMP_dCMP_dom"/>
</dbReference>
<dbReference type="Proteomes" id="UP000523795">
    <property type="component" value="Unassembled WGS sequence"/>
</dbReference>
<gene>
    <name evidence="4" type="ORF">HER39_17450</name>
</gene>
<name>A0ABX1JX29_9MICC</name>
<evidence type="ECO:0000256" key="2">
    <source>
        <dbReference type="ARBA" id="ARBA00022833"/>
    </source>
</evidence>
<sequence length="206" mass="22084">MDTSQFATVFSAGIPAWVLEELAQEPEILPTAEDGMRLLIRLGSRNFRVGGGGPFSAMVLESGTGKVVSVGVNRVLASQLSATHAEVTALSLAQTRLGSWDHGAAGGPAHELWVNWRPCAQCYGAVLWSGVSTLVIAGDGPEVEQLTYFDEGPMREDWAEKFRERGIAVRIGVLREEAVQVFRDYRAHVDAGAAVVYNARGTGVNA</sequence>
<dbReference type="InterPro" id="IPR016193">
    <property type="entry name" value="Cytidine_deaminase-like"/>
</dbReference>
<evidence type="ECO:0000256" key="1">
    <source>
        <dbReference type="ARBA" id="ARBA00022723"/>
    </source>
</evidence>
<keyword evidence="2" id="KW-0862">Zinc</keyword>
<keyword evidence="5" id="KW-1185">Reference proteome</keyword>
<dbReference type="Pfam" id="PF00383">
    <property type="entry name" value="dCMP_cyt_deam_1"/>
    <property type="match status" value="1"/>
</dbReference>
<dbReference type="SUPFAM" id="SSF53927">
    <property type="entry name" value="Cytidine deaminase-like"/>
    <property type="match status" value="1"/>
</dbReference>
<proteinExistence type="predicted"/>
<dbReference type="Gene3D" id="3.40.140.10">
    <property type="entry name" value="Cytidine Deaminase, domain 2"/>
    <property type="match status" value="1"/>
</dbReference>
<feature type="domain" description="CMP/dCMP-type deaminase" evidence="3">
    <location>
        <begin position="30"/>
        <end position="162"/>
    </location>
</feature>
<dbReference type="InterPro" id="IPR016192">
    <property type="entry name" value="APOBEC/CMP_deaminase_Zn-bd"/>
</dbReference>
<reference evidence="4 5" key="1">
    <citation type="submission" date="2020-04" db="EMBL/GenBank/DDBJ databases">
        <authorList>
            <person name="Liu S."/>
        </authorList>
    </citation>
    <scope>NUCLEOTIDE SEQUENCE [LARGE SCALE GENOMIC DNA]</scope>
    <source>
        <strain evidence="4 5">CGMCC 1.15091</strain>
    </source>
</reference>
<comment type="caution">
    <text evidence="4">The sequence shown here is derived from an EMBL/GenBank/DDBJ whole genome shotgun (WGS) entry which is preliminary data.</text>
</comment>
<organism evidence="4 5">
    <name type="scientific">Arthrobacter deserti</name>
    <dbReference type="NCBI Taxonomy" id="1742687"/>
    <lineage>
        <taxon>Bacteria</taxon>
        <taxon>Bacillati</taxon>
        <taxon>Actinomycetota</taxon>
        <taxon>Actinomycetes</taxon>
        <taxon>Micrococcales</taxon>
        <taxon>Micrococcaceae</taxon>
        <taxon>Arthrobacter</taxon>
    </lineage>
</organism>
<keyword evidence="1" id="KW-0479">Metal-binding</keyword>
<accession>A0ABX1JX29</accession>
<dbReference type="PROSITE" id="PS00903">
    <property type="entry name" value="CYT_DCMP_DEAMINASES_1"/>
    <property type="match status" value="1"/>
</dbReference>